<reference evidence="1" key="1">
    <citation type="submission" date="2021-01" db="EMBL/GenBank/DDBJ databases">
        <authorList>
            <person name="Sun Q."/>
        </authorList>
    </citation>
    <scope>NUCLEOTIDE SEQUENCE</scope>
    <source>
        <strain evidence="1">YIM B02566</strain>
    </source>
</reference>
<proteinExistence type="predicted"/>
<dbReference type="EMBL" id="JAENHL010000007">
    <property type="protein sequence ID" value="MBK1868956.1"/>
    <property type="molecule type" value="Genomic_DNA"/>
</dbReference>
<keyword evidence="2" id="KW-1185">Reference proteome</keyword>
<accession>A0ACC5R8Z5</accession>
<evidence type="ECO:0000313" key="1">
    <source>
        <dbReference type="EMBL" id="MBK1868956.1"/>
    </source>
</evidence>
<comment type="caution">
    <text evidence="1">The sequence shown here is derived from an EMBL/GenBank/DDBJ whole genome shotgun (WGS) entry which is preliminary data.</text>
</comment>
<organism evidence="1 2">
    <name type="scientific">Taklimakanibacter albus</name>
    <dbReference type="NCBI Taxonomy" id="2800327"/>
    <lineage>
        <taxon>Bacteria</taxon>
        <taxon>Pseudomonadati</taxon>
        <taxon>Pseudomonadota</taxon>
        <taxon>Alphaproteobacteria</taxon>
        <taxon>Hyphomicrobiales</taxon>
        <taxon>Aestuariivirgaceae</taxon>
        <taxon>Taklimakanibacter</taxon>
    </lineage>
</organism>
<name>A0ACC5R8Z5_9HYPH</name>
<sequence>MVKKSGLILPVYVGLVLAFLVLPLVIVIALSFSPSRFFVFPPSGVSLRWYVDLVSAPKWREAAFNSLIVGLGASFVATAVGLLAAWGLSEAKSRWANVATAWLVLPMGVPIVVVAVASFITYSQYGLASTRLGLILAHAALGLPFVTIAVTATLRGFNRNLVRAAESLGASPFAAFRTVTIPVVMPGILTGAIFAFAVSFDEVIVALFQATPQLHTLPVEIFSGTRESITPTVTAAATVLMVISILLLVLVERLRKLSG</sequence>
<protein>
    <submittedName>
        <fullName evidence="1">ABC transporter permease</fullName>
    </submittedName>
</protein>
<evidence type="ECO:0000313" key="2">
    <source>
        <dbReference type="Proteomes" id="UP000616151"/>
    </source>
</evidence>
<gene>
    <name evidence="1" type="ORF">JHL16_21535</name>
</gene>
<dbReference type="Proteomes" id="UP000616151">
    <property type="component" value="Unassembled WGS sequence"/>
</dbReference>